<organism evidence="2 3">
    <name type="scientific">Cystoisospora suis</name>
    <dbReference type="NCBI Taxonomy" id="483139"/>
    <lineage>
        <taxon>Eukaryota</taxon>
        <taxon>Sar</taxon>
        <taxon>Alveolata</taxon>
        <taxon>Apicomplexa</taxon>
        <taxon>Conoidasida</taxon>
        <taxon>Coccidia</taxon>
        <taxon>Eucoccidiorida</taxon>
        <taxon>Eimeriorina</taxon>
        <taxon>Sarcocystidae</taxon>
        <taxon>Cystoisospora</taxon>
    </lineage>
</organism>
<evidence type="ECO:0000313" key="2">
    <source>
        <dbReference type="EMBL" id="PHJ23211.1"/>
    </source>
</evidence>
<feature type="compositionally biased region" description="Low complexity" evidence="1">
    <location>
        <begin position="13"/>
        <end position="35"/>
    </location>
</feature>
<dbReference type="Proteomes" id="UP000221165">
    <property type="component" value="Unassembled WGS sequence"/>
</dbReference>
<gene>
    <name evidence="2" type="ORF">CSUI_002919</name>
</gene>
<comment type="caution">
    <text evidence="2">The sequence shown here is derived from an EMBL/GenBank/DDBJ whole genome shotgun (WGS) entry which is preliminary data.</text>
</comment>
<sequence>MSLGSLPTSDRIPPLSLSLSSSSAGAATPPPALRSASIPASSAVVSSSPWLLYPSAPSYLLSSFVSGSFSYRFPHGGRAGTRAAQSVAEVAVTCRVNVCGGYGT</sequence>
<dbReference type="GeneID" id="94426328"/>
<dbReference type="VEuPathDB" id="ToxoDB:CSUI_002919"/>
<dbReference type="EMBL" id="MIGC01001237">
    <property type="protein sequence ID" value="PHJ23211.1"/>
    <property type="molecule type" value="Genomic_DNA"/>
</dbReference>
<feature type="region of interest" description="Disordered" evidence="1">
    <location>
        <begin position="1"/>
        <end position="35"/>
    </location>
</feature>
<accession>A0A2C6KGP9</accession>
<protein>
    <submittedName>
        <fullName evidence="2">Uncharacterized protein</fullName>
    </submittedName>
</protein>
<dbReference type="AlphaFoldDB" id="A0A2C6KGP9"/>
<proteinExistence type="predicted"/>
<keyword evidence="3" id="KW-1185">Reference proteome</keyword>
<dbReference type="RefSeq" id="XP_067924888.1">
    <property type="nucleotide sequence ID" value="XM_068063117.1"/>
</dbReference>
<evidence type="ECO:0000313" key="3">
    <source>
        <dbReference type="Proteomes" id="UP000221165"/>
    </source>
</evidence>
<name>A0A2C6KGP9_9APIC</name>
<evidence type="ECO:0000256" key="1">
    <source>
        <dbReference type="SAM" id="MobiDB-lite"/>
    </source>
</evidence>
<reference evidence="2 3" key="1">
    <citation type="journal article" date="2017" name="Int. J. Parasitol.">
        <title>The genome of the protozoan parasite Cystoisospora suis and a reverse vaccinology approach to identify vaccine candidates.</title>
        <authorList>
            <person name="Palmieri N."/>
            <person name="Shrestha A."/>
            <person name="Ruttkowski B."/>
            <person name="Beck T."/>
            <person name="Vogl C."/>
            <person name="Tomley F."/>
            <person name="Blake D.P."/>
            <person name="Joachim A."/>
        </authorList>
    </citation>
    <scope>NUCLEOTIDE SEQUENCE [LARGE SCALE GENOMIC DNA]</scope>
    <source>
        <strain evidence="2 3">Wien I</strain>
    </source>
</reference>